<evidence type="ECO:0000256" key="2">
    <source>
        <dbReference type="SAM" id="SignalP"/>
    </source>
</evidence>
<reference evidence="4" key="1">
    <citation type="journal article" date="2023" name="Commun. Biol.">
        <title>Genome analysis of Parmales, the sister group of diatoms, reveals the evolutionary specialization of diatoms from phago-mixotrophs to photoautotrophs.</title>
        <authorList>
            <person name="Ban H."/>
            <person name="Sato S."/>
            <person name="Yoshikawa S."/>
            <person name="Yamada K."/>
            <person name="Nakamura Y."/>
            <person name="Ichinomiya M."/>
            <person name="Sato N."/>
            <person name="Blanc-Mathieu R."/>
            <person name="Endo H."/>
            <person name="Kuwata A."/>
            <person name="Ogata H."/>
        </authorList>
    </citation>
    <scope>NUCLEOTIDE SEQUENCE [LARGE SCALE GENOMIC DNA]</scope>
</reference>
<name>A0A9W7FY39_9STRA</name>
<feature type="signal peptide" evidence="2">
    <location>
        <begin position="1"/>
        <end position="18"/>
    </location>
</feature>
<organism evidence="3 4">
    <name type="scientific">Triparma columacea</name>
    <dbReference type="NCBI Taxonomy" id="722753"/>
    <lineage>
        <taxon>Eukaryota</taxon>
        <taxon>Sar</taxon>
        <taxon>Stramenopiles</taxon>
        <taxon>Ochrophyta</taxon>
        <taxon>Bolidophyceae</taxon>
        <taxon>Parmales</taxon>
        <taxon>Triparmaceae</taxon>
        <taxon>Triparma</taxon>
    </lineage>
</organism>
<comment type="caution">
    <text evidence="3">The sequence shown here is derived from an EMBL/GenBank/DDBJ whole genome shotgun (WGS) entry which is preliminary data.</text>
</comment>
<accession>A0A9W7FY39</accession>
<keyword evidence="4" id="KW-1185">Reference proteome</keyword>
<keyword evidence="1" id="KW-0812">Transmembrane</keyword>
<keyword evidence="2" id="KW-0732">Signal</keyword>
<keyword evidence="1" id="KW-1133">Transmembrane helix</keyword>
<dbReference type="AlphaFoldDB" id="A0A9W7FY39"/>
<gene>
    <name evidence="3" type="ORF">TrCOL_g8371</name>
</gene>
<evidence type="ECO:0000313" key="4">
    <source>
        <dbReference type="Proteomes" id="UP001165065"/>
    </source>
</evidence>
<feature type="transmembrane region" description="Helical" evidence="1">
    <location>
        <begin position="183"/>
        <end position="207"/>
    </location>
</feature>
<proteinExistence type="predicted"/>
<evidence type="ECO:0000256" key="1">
    <source>
        <dbReference type="SAM" id="Phobius"/>
    </source>
</evidence>
<dbReference type="Proteomes" id="UP001165065">
    <property type="component" value="Unassembled WGS sequence"/>
</dbReference>
<feature type="chain" id="PRO_5040777467" evidence="2">
    <location>
        <begin position="19"/>
        <end position="221"/>
    </location>
</feature>
<evidence type="ECO:0000313" key="3">
    <source>
        <dbReference type="EMBL" id="GMI22332.1"/>
    </source>
</evidence>
<keyword evidence="1" id="KW-0472">Membrane</keyword>
<sequence length="221" mass="23737">MNLTAILILSALSVSTAALFERHLNEIKSNHGLQDRALIVGDLGDYTVFCDTPEEVWCCLPSDPAATEFGPETMMGCMSVDDGIANCLTSYLASTFDGDGEQVNANSNMCGCHSQNIDGDAYSLPPGDDGPIFWSAVTHPEDDYWVFCCDTGMCQSKESCPDGDEFTAYSEWDCDFADAVKGFFAALGIMLLVVIVIIVIIVVLIIWCCCCKGGNKTAASS</sequence>
<dbReference type="OrthoDB" id="10457403at2759"/>
<protein>
    <submittedName>
        <fullName evidence="3">Uncharacterized protein</fullName>
    </submittedName>
</protein>
<dbReference type="EMBL" id="BRYA01000546">
    <property type="protein sequence ID" value="GMI22332.1"/>
    <property type="molecule type" value="Genomic_DNA"/>
</dbReference>